<sequence>MNCRKSYKGAALIISMIFVLIFSALAVSMATLSGTNVQIAENQRKANCARACAQSGLEIIRLWSNQVSIPGDTPENQQFDLIADCFQSTVTGISNIAPEYDGSCLTIPTIAFDSTKGQNFSAQITQIGLQTLQVDVTGMYGELTKTISVNFVFGTRAHNVFDFGVATKGPLSLSGNIELEGVNISVESSVYIE</sequence>
<accession>X1MVX3</accession>
<dbReference type="InterPro" id="IPR025746">
    <property type="entry name" value="PilX_N_dom"/>
</dbReference>
<dbReference type="EMBL" id="BARV01008962">
    <property type="protein sequence ID" value="GAI10489.1"/>
    <property type="molecule type" value="Genomic_DNA"/>
</dbReference>
<organism evidence="2">
    <name type="scientific">marine sediment metagenome</name>
    <dbReference type="NCBI Taxonomy" id="412755"/>
    <lineage>
        <taxon>unclassified sequences</taxon>
        <taxon>metagenomes</taxon>
        <taxon>ecological metagenomes</taxon>
    </lineage>
</organism>
<feature type="non-terminal residue" evidence="2">
    <location>
        <position position="193"/>
    </location>
</feature>
<name>X1MVX3_9ZZZZ</name>
<proteinExistence type="predicted"/>
<dbReference type="AlphaFoldDB" id="X1MVX3"/>
<evidence type="ECO:0000313" key="2">
    <source>
        <dbReference type="EMBL" id="GAI10489.1"/>
    </source>
</evidence>
<comment type="caution">
    <text evidence="2">The sequence shown here is derived from an EMBL/GenBank/DDBJ whole genome shotgun (WGS) entry which is preliminary data.</text>
</comment>
<evidence type="ECO:0000259" key="1">
    <source>
        <dbReference type="Pfam" id="PF14341"/>
    </source>
</evidence>
<gene>
    <name evidence="2" type="ORF">S06H3_17852</name>
</gene>
<reference evidence="2" key="1">
    <citation type="journal article" date="2014" name="Front. Microbiol.">
        <title>High frequency of phylogenetically diverse reductive dehalogenase-homologous genes in deep subseafloor sedimentary metagenomes.</title>
        <authorList>
            <person name="Kawai M."/>
            <person name="Futagami T."/>
            <person name="Toyoda A."/>
            <person name="Takaki Y."/>
            <person name="Nishi S."/>
            <person name="Hori S."/>
            <person name="Arai W."/>
            <person name="Tsubouchi T."/>
            <person name="Morono Y."/>
            <person name="Uchiyama I."/>
            <person name="Ito T."/>
            <person name="Fujiyama A."/>
            <person name="Inagaki F."/>
            <person name="Takami H."/>
        </authorList>
    </citation>
    <scope>NUCLEOTIDE SEQUENCE</scope>
    <source>
        <strain evidence="2">Expedition CK06-06</strain>
    </source>
</reference>
<feature type="domain" description="Type 4 fimbrial biogenesis protein PilX N-terminal" evidence="1">
    <location>
        <begin position="8"/>
        <end position="58"/>
    </location>
</feature>
<protein>
    <recommendedName>
        <fullName evidence="1">Type 4 fimbrial biogenesis protein PilX N-terminal domain-containing protein</fullName>
    </recommendedName>
</protein>
<dbReference type="Pfam" id="PF14341">
    <property type="entry name" value="PilX_N"/>
    <property type="match status" value="1"/>
</dbReference>